<dbReference type="GO" id="GO:0003677">
    <property type="term" value="F:DNA binding"/>
    <property type="evidence" value="ECO:0007669"/>
    <property type="project" value="UniProtKB-UniRule"/>
</dbReference>
<feature type="region of interest" description="Disordered" evidence="5">
    <location>
        <begin position="77"/>
        <end position="112"/>
    </location>
</feature>
<sequence>MDETRPTKPASGFMAFFKAHADVGAGLPGAERGRLLGERWKALPDAERERYNAEYRAKLEAYKAALASWYERHPEERLKDEEKARLQRERTREKRSAKEGRAAASSGGGGRRRLSDAQALEICFCVAQLKRHLRDDRASVVEPTRGNRSRLRAAARRLAEPDRAEWHRVWAEMGAENQGEIVRFYDEWCARARRGDRGGENDDEAR</sequence>
<protein>
    <submittedName>
        <fullName evidence="7">HMG (High mobility group) box protein</fullName>
    </submittedName>
</protein>
<accession>A0A4Z1SME2</accession>
<evidence type="ECO:0000313" key="7">
    <source>
        <dbReference type="EMBL" id="TNJ26856.1"/>
    </source>
</evidence>
<dbReference type="Gene3D" id="1.10.30.10">
    <property type="entry name" value="High mobility group box domain"/>
    <property type="match status" value="1"/>
</dbReference>
<dbReference type="SUPFAM" id="SSF47095">
    <property type="entry name" value="HMG-box"/>
    <property type="match status" value="1"/>
</dbReference>
<evidence type="ECO:0000256" key="4">
    <source>
        <dbReference type="PROSITE-ProRule" id="PRU00267"/>
    </source>
</evidence>
<reference evidence="7 8" key="1">
    <citation type="submission" date="2019-05" db="EMBL/GenBank/DDBJ databases">
        <title>The compact genome of Giardia muris reveals important steps in the evolution of intestinal protozoan parasites.</title>
        <authorList>
            <person name="Xu F."/>
            <person name="Jimenez-Gonzalez A."/>
            <person name="Einarsson E."/>
            <person name="Astvaldsson A."/>
            <person name="Peirasmaki D."/>
            <person name="Eckmann L."/>
            <person name="Andersson J.O."/>
            <person name="Svard S.G."/>
            <person name="Jerlstrom-Hultqvist J."/>
        </authorList>
    </citation>
    <scope>NUCLEOTIDE SEQUENCE [LARGE SCALE GENOMIC DNA]</scope>
    <source>
        <strain evidence="7 8">Roberts-Thomson</strain>
    </source>
</reference>
<organism evidence="7 8">
    <name type="scientific">Giardia muris</name>
    <dbReference type="NCBI Taxonomy" id="5742"/>
    <lineage>
        <taxon>Eukaryota</taxon>
        <taxon>Metamonada</taxon>
        <taxon>Diplomonadida</taxon>
        <taxon>Hexamitidae</taxon>
        <taxon>Giardiinae</taxon>
        <taxon>Giardia</taxon>
    </lineage>
</organism>
<dbReference type="OrthoDB" id="1919336at2759"/>
<feature type="compositionally biased region" description="Basic and acidic residues" evidence="5">
    <location>
        <begin position="77"/>
        <end position="101"/>
    </location>
</feature>
<gene>
    <name evidence="7" type="ORF">GMRT_10565</name>
</gene>
<name>A0A4Z1SME2_GIAMU</name>
<dbReference type="InterPro" id="IPR009071">
    <property type="entry name" value="HMG_box_dom"/>
</dbReference>
<dbReference type="Proteomes" id="UP000315496">
    <property type="component" value="Chromosome 4"/>
</dbReference>
<feature type="DNA-binding region" description="HMG box" evidence="4">
    <location>
        <begin position="6"/>
        <end position="70"/>
    </location>
</feature>
<keyword evidence="3 4" id="KW-0539">Nucleus</keyword>
<dbReference type="PROSITE" id="PS50118">
    <property type="entry name" value="HMG_BOX_2"/>
    <property type="match status" value="1"/>
</dbReference>
<feature type="domain" description="HMG box" evidence="6">
    <location>
        <begin position="6"/>
        <end position="70"/>
    </location>
</feature>
<dbReference type="PANTHER" id="PTHR48112:SF32">
    <property type="entry name" value="HIGH MOBILITY GROUP PROTEIN B3"/>
    <property type="match status" value="1"/>
</dbReference>
<evidence type="ECO:0000313" key="8">
    <source>
        <dbReference type="Proteomes" id="UP000315496"/>
    </source>
</evidence>
<dbReference type="PANTHER" id="PTHR48112">
    <property type="entry name" value="HIGH MOBILITY GROUP PROTEIN DSP1"/>
    <property type="match status" value="1"/>
</dbReference>
<dbReference type="AlphaFoldDB" id="A0A4Z1SME2"/>
<dbReference type="VEuPathDB" id="GiardiaDB:GMRT_10565"/>
<dbReference type="SMART" id="SM00398">
    <property type="entry name" value="HMG"/>
    <property type="match status" value="1"/>
</dbReference>
<proteinExistence type="predicted"/>
<evidence type="ECO:0000256" key="1">
    <source>
        <dbReference type="ARBA" id="ARBA00004123"/>
    </source>
</evidence>
<evidence type="ECO:0000256" key="3">
    <source>
        <dbReference type="ARBA" id="ARBA00023242"/>
    </source>
</evidence>
<evidence type="ECO:0000256" key="2">
    <source>
        <dbReference type="ARBA" id="ARBA00023125"/>
    </source>
</evidence>
<comment type="caution">
    <text evidence="7">The sequence shown here is derived from an EMBL/GenBank/DDBJ whole genome shotgun (WGS) entry which is preliminary data.</text>
</comment>
<dbReference type="InterPro" id="IPR036910">
    <property type="entry name" value="HMG_box_dom_sf"/>
</dbReference>
<dbReference type="GO" id="GO:0005634">
    <property type="term" value="C:nucleus"/>
    <property type="evidence" value="ECO:0007669"/>
    <property type="project" value="UniProtKB-SubCell"/>
</dbReference>
<dbReference type="EMBL" id="VDLU01000004">
    <property type="protein sequence ID" value="TNJ26856.1"/>
    <property type="molecule type" value="Genomic_DNA"/>
</dbReference>
<keyword evidence="2 4" id="KW-0238">DNA-binding</keyword>
<keyword evidence="8" id="KW-1185">Reference proteome</keyword>
<dbReference type="Pfam" id="PF00505">
    <property type="entry name" value="HMG_box"/>
    <property type="match status" value="1"/>
</dbReference>
<comment type="subcellular location">
    <subcellularLocation>
        <location evidence="1">Nucleus</location>
    </subcellularLocation>
</comment>
<dbReference type="InterPro" id="IPR050342">
    <property type="entry name" value="HMGB"/>
</dbReference>
<evidence type="ECO:0000256" key="5">
    <source>
        <dbReference type="SAM" id="MobiDB-lite"/>
    </source>
</evidence>
<evidence type="ECO:0000259" key="6">
    <source>
        <dbReference type="PROSITE" id="PS50118"/>
    </source>
</evidence>